<dbReference type="RefSeq" id="WP_073275013.1">
    <property type="nucleotide sequence ID" value="NZ_FRAC01000009.1"/>
</dbReference>
<dbReference type="EMBL" id="FRAC01000009">
    <property type="protein sequence ID" value="SHK14167.1"/>
    <property type="molecule type" value="Genomic_DNA"/>
</dbReference>
<dbReference type="InterPro" id="IPR036390">
    <property type="entry name" value="WH_DNA-bd_sf"/>
</dbReference>
<dbReference type="InterPro" id="IPR002577">
    <property type="entry name" value="HTH_HxlR"/>
</dbReference>
<dbReference type="InterPro" id="IPR036388">
    <property type="entry name" value="WH-like_DNA-bd_sf"/>
</dbReference>
<dbReference type="SUPFAM" id="SSF46785">
    <property type="entry name" value="Winged helix' DNA-binding domain"/>
    <property type="match status" value="1"/>
</dbReference>
<dbReference type="PANTHER" id="PTHR33204">
    <property type="entry name" value="TRANSCRIPTIONAL REGULATOR, MARR FAMILY"/>
    <property type="match status" value="1"/>
</dbReference>
<name>A0A1M6Q232_9FIRM</name>
<dbReference type="PROSITE" id="PS51118">
    <property type="entry name" value="HTH_HXLR"/>
    <property type="match status" value="1"/>
</dbReference>
<dbReference type="AlphaFoldDB" id="A0A1M6Q232"/>
<keyword evidence="1" id="KW-0805">Transcription regulation</keyword>
<proteinExistence type="predicted"/>
<dbReference type="Pfam" id="PF01638">
    <property type="entry name" value="HxlR"/>
    <property type="match status" value="1"/>
</dbReference>
<keyword evidence="6" id="KW-1185">Reference proteome</keyword>
<evidence type="ECO:0000313" key="5">
    <source>
        <dbReference type="EMBL" id="SHK14167.1"/>
    </source>
</evidence>
<dbReference type="InterPro" id="IPR011991">
    <property type="entry name" value="ArsR-like_HTH"/>
</dbReference>
<evidence type="ECO:0000259" key="4">
    <source>
        <dbReference type="PROSITE" id="PS51118"/>
    </source>
</evidence>
<evidence type="ECO:0000256" key="2">
    <source>
        <dbReference type="ARBA" id="ARBA00023125"/>
    </source>
</evidence>
<dbReference type="CDD" id="cd00090">
    <property type="entry name" value="HTH_ARSR"/>
    <property type="match status" value="1"/>
</dbReference>
<protein>
    <submittedName>
        <fullName evidence="5">Transcriptional regulator, HxlR family</fullName>
    </submittedName>
</protein>
<organism evidence="5 6">
    <name type="scientific">Anaerocolumna jejuensis DSM 15929</name>
    <dbReference type="NCBI Taxonomy" id="1121322"/>
    <lineage>
        <taxon>Bacteria</taxon>
        <taxon>Bacillati</taxon>
        <taxon>Bacillota</taxon>
        <taxon>Clostridia</taxon>
        <taxon>Lachnospirales</taxon>
        <taxon>Lachnospiraceae</taxon>
        <taxon>Anaerocolumna</taxon>
    </lineage>
</organism>
<dbReference type="GO" id="GO:0003677">
    <property type="term" value="F:DNA binding"/>
    <property type="evidence" value="ECO:0007669"/>
    <property type="project" value="UniProtKB-KW"/>
</dbReference>
<evidence type="ECO:0000256" key="3">
    <source>
        <dbReference type="ARBA" id="ARBA00023163"/>
    </source>
</evidence>
<keyword evidence="2" id="KW-0238">DNA-binding</keyword>
<dbReference type="Proteomes" id="UP000184386">
    <property type="component" value="Unassembled WGS sequence"/>
</dbReference>
<feature type="domain" description="HTH hxlR-type" evidence="4">
    <location>
        <begin position="9"/>
        <end position="108"/>
    </location>
</feature>
<sequence>MNPRDDKLCVESIKQIMAIFGGKWSFVIIGELHSGAKHFNELNKNLGISTKSLSDALKSLESNGVVTRTVYSTPPIKVEYSLTDKGRDFEEVFIAMREWGSKWLKEDV</sequence>
<keyword evidence="3" id="KW-0804">Transcription</keyword>
<dbReference type="Gene3D" id="1.10.10.10">
    <property type="entry name" value="Winged helix-like DNA-binding domain superfamily/Winged helix DNA-binding domain"/>
    <property type="match status" value="1"/>
</dbReference>
<dbReference type="STRING" id="1121322.SAMN02745136_01834"/>
<dbReference type="OrthoDB" id="9791143at2"/>
<reference evidence="5 6" key="1">
    <citation type="submission" date="2016-11" db="EMBL/GenBank/DDBJ databases">
        <authorList>
            <person name="Jaros S."/>
            <person name="Januszkiewicz K."/>
            <person name="Wedrychowicz H."/>
        </authorList>
    </citation>
    <scope>NUCLEOTIDE SEQUENCE [LARGE SCALE GENOMIC DNA]</scope>
    <source>
        <strain evidence="5 6">DSM 15929</strain>
    </source>
</reference>
<accession>A0A1M6Q232</accession>
<gene>
    <name evidence="5" type="ORF">SAMN02745136_01834</name>
</gene>
<evidence type="ECO:0000313" key="6">
    <source>
        <dbReference type="Proteomes" id="UP000184386"/>
    </source>
</evidence>
<evidence type="ECO:0000256" key="1">
    <source>
        <dbReference type="ARBA" id="ARBA00023015"/>
    </source>
</evidence>
<dbReference type="PANTHER" id="PTHR33204:SF18">
    <property type="entry name" value="TRANSCRIPTIONAL REGULATORY PROTEIN"/>
    <property type="match status" value="1"/>
</dbReference>